<name>A0A426YUU0_ENSVE</name>
<dbReference type="EMBL" id="AMZH03010071">
    <property type="protein sequence ID" value="RRT55479.1"/>
    <property type="molecule type" value="Genomic_DNA"/>
</dbReference>
<feature type="compositionally biased region" description="Basic residues" evidence="1">
    <location>
        <begin position="76"/>
        <end position="94"/>
    </location>
</feature>
<feature type="compositionally biased region" description="Basic and acidic residues" evidence="1">
    <location>
        <begin position="95"/>
        <end position="105"/>
    </location>
</feature>
<accession>A0A426YUU0</accession>
<proteinExistence type="predicted"/>
<evidence type="ECO:0000256" key="1">
    <source>
        <dbReference type="SAM" id="MobiDB-lite"/>
    </source>
</evidence>
<sequence length="168" mass="18846">MIVVTYNWFCRDGEHEFDARPSKGRRRMSRHHCSDLVNAPTPAQPVVAPSPLEVQEIPLEEATETFGKCPTEAPSGRRKKAKVLSRHKSHRKGEKSKSRATEGKKPIAPIKETPTPRATSKLVKELCSARPGEDCRDYHVIRVSSQPKHAPDAPLEVNLSPLMHEMQI</sequence>
<protein>
    <submittedName>
        <fullName evidence="2">Uncharacterized protein</fullName>
    </submittedName>
</protein>
<dbReference type="AlphaFoldDB" id="A0A426YUU0"/>
<comment type="caution">
    <text evidence="2">The sequence shown here is derived from an EMBL/GenBank/DDBJ whole genome shotgun (WGS) entry which is preliminary data.</text>
</comment>
<gene>
    <name evidence="2" type="ORF">B296_00032325</name>
</gene>
<evidence type="ECO:0000313" key="2">
    <source>
        <dbReference type="EMBL" id="RRT55479.1"/>
    </source>
</evidence>
<feature type="region of interest" description="Disordered" evidence="1">
    <location>
        <begin position="62"/>
        <end position="122"/>
    </location>
</feature>
<organism evidence="2 3">
    <name type="scientific">Ensete ventricosum</name>
    <name type="common">Abyssinian banana</name>
    <name type="synonym">Musa ensete</name>
    <dbReference type="NCBI Taxonomy" id="4639"/>
    <lineage>
        <taxon>Eukaryota</taxon>
        <taxon>Viridiplantae</taxon>
        <taxon>Streptophyta</taxon>
        <taxon>Embryophyta</taxon>
        <taxon>Tracheophyta</taxon>
        <taxon>Spermatophyta</taxon>
        <taxon>Magnoliopsida</taxon>
        <taxon>Liliopsida</taxon>
        <taxon>Zingiberales</taxon>
        <taxon>Musaceae</taxon>
        <taxon>Ensete</taxon>
    </lineage>
</organism>
<reference evidence="2 3" key="1">
    <citation type="journal article" date="2014" name="Agronomy (Basel)">
        <title>A Draft Genome Sequence for Ensete ventricosum, the Drought-Tolerant Tree Against Hunger.</title>
        <authorList>
            <person name="Harrison J."/>
            <person name="Moore K.A."/>
            <person name="Paszkiewicz K."/>
            <person name="Jones T."/>
            <person name="Grant M."/>
            <person name="Ambacheew D."/>
            <person name="Muzemil S."/>
            <person name="Studholme D.J."/>
        </authorList>
    </citation>
    <scope>NUCLEOTIDE SEQUENCE [LARGE SCALE GENOMIC DNA]</scope>
</reference>
<evidence type="ECO:0000313" key="3">
    <source>
        <dbReference type="Proteomes" id="UP000287651"/>
    </source>
</evidence>
<dbReference type="Proteomes" id="UP000287651">
    <property type="component" value="Unassembled WGS sequence"/>
</dbReference>